<evidence type="ECO:0000256" key="1">
    <source>
        <dbReference type="SAM" id="Phobius"/>
    </source>
</evidence>
<name>A0A1X2HAA4_SYNRA</name>
<keyword evidence="3" id="KW-1185">Reference proteome</keyword>
<feature type="transmembrane region" description="Helical" evidence="1">
    <location>
        <begin position="199"/>
        <end position="218"/>
    </location>
</feature>
<protein>
    <submittedName>
        <fullName evidence="2">Uncharacterized protein</fullName>
    </submittedName>
</protein>
<feature type="transmembrane region" description="Helical" evidence="1">
    <location>
        <begin position="268"/>
        <end position="286"/>
    </location>
</feature>
<dbReference type="InterPro" id="IPR027948">
    <property type="entry name" value="DUF4436"/>
</dbReference>
<keyword evidence="1" id="KW-0812">Transmembrane</keyword>
<dbReference type="STRING" id="13706.A0A1X2HAA4"/>
<feature type="transmembrane region" description="Helical" evidence="1">
    <location>
        <begin position="230"/>
        <end position="248"/>
    </location>
</feature>
<dbReference type="InParanoid" id="A0A1X2HAA4"/>
<sequence length="373" mass="41566">MSLIRRVLCSSTLRRTLAAAIVLAALGSVIVSTWHIYSRDGRASSLISYTDPNTDGESLHIRASVLDVDFSDKSYKVHCTIKPNGTLADDYGQLNQPVMVSFSSTQALRFNPGDVDNPVDVSYSYETGNDIEYPFDEYVGRFEVYATHADMPNQTIPVSIELEASILSYTFRPTLESTPRPHHDRIILRIQTNRSPTTVGFTLFICVLMWALSLVMSIFSYQVAMRKRHVNAHTCMIGITMLFALPALRSAQPGAPDIGCTSDILSFYWSMAIIATDSLAILVCWISRWQPPSACTVEPMYKERESHEGYRPSSFRDKCCCNREVNNQHQKTLRTASVHGDAKPVDNSSALTCVVIDHVHDVSSIHEAGAPHR</sequence>
<organism evidence="2 3">
    <name type="scientific">Syncephalastrum racemosum</name>
    <name type="common">Filamentous fungus</name>
    <dbReference type="NCBI Taxonomy" id="13706"/>
    <lineage>
        <taxon>Eukaryota</taxon>
        <taxon>Fungi</taxon>
        <taxon>Fungi incertae sedis</taxon>
        <taxon>Mucoromycota</taxon>
        <taxon>Mucoromycotina</taxon>
        <taxon>Mucoromycetes</taxon>
        <taxon>Mucorales</taxon>
        <taxon>Syncephalastraceae</taxon>
        <taxon>Syncephalastrum</taxon>
    </lineage>
</organism>
<keyword evidence="1" id="KW-1133">Transmembrane helix</keyword>
<feature type="transmembrane region" description="Helical" evidence="1">
    <location>
        <begin position="16"/>
        <end position="37"/>
    </location>
</feature>
<accession>A0A1X2HAA4</accession>
<keyword evidence="1" id="KW-0472">Membrane</keyword>
<evidence type="ECO:0000313" key="3">
    <source>
        <dbReference type="Proteomes" id="UP000242180"/>
    </source>
</evidence>
<comment type="caution">
    <text evidence="2">The sequence shown here is derived from an EMBL/GenBank/DDBJ whole genome shotgun (WGS) entry which is preliminary data.</text>
</comment>
<dbReference type="AlphaFoldDB" id="A0A1X2HAA4"/>
<dbReference type="Proteomes" id="UP000242180">
    <property type="component" value="Unassembled WGS sequence"/>
</dbReference>
<gene>
    <name evidence="2" type="ORF">BCR43DRAFT_475485</name>
</gene>
<evidence type="ECO:0000313" key="2">
    <source>
        <dbReference type="EMBL" id="ORY95570.1"/>
    </source>
</evidence>
<proteinExistence type="predicted"/>
<dbReference type="OMA" id="RESHEGY"/>
<reference evidence="2 3" key="1">
    <citation type="submission" date="2016-07" db="EMBL/GenBank/DDBJ databases">
        <title>Pervasive Adenine N6-methylation of Active Genes in Fungi.</title>
        <authorList>
            <consortium name="DOE Joint Genome Institute"/>
            <person name="Mondo S.J."/>
            <person name="Dannebaum R.O."/>
            <person name="Kuo R.C."/>
            <person name="Labutti K."/>
            <person name="Haridas S."/>
            <person name="Kuo A."/>
            <person name="Salamov A."/>
            <person name="Ahrendt S.R."/>
            <person name="Lipzen A."/>
            <person name="Sullivan W."/>
            <person name="Andreopoulos W.B."/>
            <person name="Clum A."/>
            <person name="Lindquist E."/>
            <person name="Daum C."/>
            <person name="Ramamoorthy G.K."/>
            <person name="Gryganskyi A."/>
            <person name="Culley D."/>
            <person name="Magnuson J.K."/>
            <person name="James T.Y."/>
            <person name="O'Malley M.A."/>
            <person name="Stajich J.E."/>
            <person name="Spatafora J.W."/>
            <person name="Visel A."/>
            <person name="Grigoriev I.V."/>
        </authorList>
    </citation>
    <scope>NUCLEOTIDE SEQUENCE [LARGE SCALE GENOMIC DNA]</scope>
    <source>
        <strain evidence="2 3">NRRL 2496</strain>
    </source>
</reference>
<dbReference type="EMBL" id="MCGN01000006">
    <property type="protein sequence ID" value="ORY95570.1"/>
    <property type="molecule type" value="Genomic_DNA"/>
</dbReference>
<dbReference type="Pfam" id="PF14494">
    <property type="entry name" value="DUF4436"/>
    <property type="match status" value="1"/>
</dbReference>
<dbReference type="OrthoDB" id="2117972at2759"/>